<evidence type="ECO:0000313" key="7">
    <source>
        <dbReference type="EMBL" id="SUZ10270.1"/>
    </source>
</evidence>
<dbReference type="OrthoDB" id="3026777at2759"/>
<dbReference type="AlphaFoldDB" id="A0A061HIX0"/>
<dbReference type="PANTHER" id="PTHR23507:SF40">
    <property type="entry name" value="TETRACYCLINE-EFFLUX TRANSPORTER"/>
    <property type="match status" value="1"/>
</dbReference>
<dbReference type="Pfam" id="PF07690">
    <property type="entry name" value="MFS_1"/>
    <property type="match status" value="1"/>
</dbReference>
<keyword evidence="2 5" id="KW-0812">Transmembrane</keyword>
<dbReference type="InterPro" id="IPR036259">
    <property type="entry name" value="MFS_trans_sf"/>
</dbReference>
<evidence type="ECO:0000313" key="8">
    <source>
        <dbReference type="Proteomes" id="UP000053110"/>
    </source>
</evidence>
<feature type="transmembrane region" description="Helical" evidence="5">
    <location>
        <begin position="512"/>
        <end position="533"/>
    </location>
</feature>
<proteinExistence type="predicted"/>
<feature type="transmembrane region" description="Helical" evidence="5">
    <location>
        <begin position="213"/>
        <end position="237"/>
    </location>
</feature>
<feature type="transmembrane region" description="Helical" evidence="5">
    <location>
        <begin position="249"/>
        <end position="272"/>
    </location>
</feature>
<evidence type="ECO:0000256" key="4">
    <source>
        <dbReference type="ARBA" id="ARBA00023136"/>
    </source>
</evidence>
<evidence type="ECO:0000256" key="1">
    <source>
        <dbReference type="ARBA" id="ARBA00004141"/>
    </source>
</evidence>
<protein>
    <submittedName>
        <fullName evidence="7">Bgt-4850</fullName>
    </submittedName>
</protein>
<dbReference type="GO" id="GO:0016020">
    <property type="term" value="C:membrane"/>
    <property type="evidence" value="ECO:0007669"/>
    <property type="project" value="UniProtKB-SubCell"/>
</dbReference>
<dbReference type="InterPro" id="IPR011701">
    <property type="entry name" value="MFS"/>
</dbReference>
<dbReference type="EMBL" id="UIGY01000077">
    <property type="protein sequence ID" value="SUZ10270.1"/>
    <property type="molecule type" value="Genomic_DNA"/>
</dbReference>
<dbReference type="PANTHER" id="PTHR23507">
    <property type="entry name" value="ZGC:174356"/>
    <property type="match status" value="1"/>
</dbReference>
<feature type="transmembrane region" description="Helical" evidence="5">
    <location>
        <begin position="364"/>
        <end position="390"/>
    </location>
</feature>
<feature type="transmembrane region" description="Helical" evidence="5">
    <location>
        <begin position="454"/>
        <end position="472"/>
    </location>
</feature>
<reference evidence="8" key="1">
    <citation type="journal article" date="2013" name="Nat. Genet.">
        <title>The wheat powdery mildew genome shows the unique evolution of an obligate biotroph.</title>
        <authorList>
            <person name="Wicker T."/>
            <person name="Oberhaensli S."/>
            <person name="Parlange F."/>
            <person name="Buchmann J.P."/>
            <person name="Shatalina M."/>
            <person name="Roffler S."/>
            <person name="Ben-David R."/>
            <person name="Dolezel J."/>
            <person name="Simkova H."/>
            <person name="Schulze-Lefert P."/>
            <person name="Spanu P.D."/>
            <person name="Bruggmann R."/>
            <person name="Amselem J."/>
            <person name="Quesneville H."/>
            <person name="Ver Loren van Themaat E."/>
            <person name="Paape T."/>
            <person name="Shimizu K.K."/>
            <person name="Keller B."/>
        </authorList>
    </citation>
    <scope>NUCLEOTIDE SEQUENCE [LARGE SCALE GENOMIC DNA]</scope>
    <source>
        <strain evidence="8">96224</strain>
    </source>
</reference>
<evidence type="ECO:0000256" key="2">
    <source>
        <dbReference type="ARBA" id="ARBA00022692"/>
    </source>
</evidence>
<feature type="transmembrane region" description="Helical" evidence="5">
    <location>
        <begin position="152"/>
        <end position="172"/>
    </location>
</feature>
<feature type="transmembrane region" description="Helical" evidence="5">
    <location>
        <begin position="478"/>
        <end position="500"/>
    </location>
</feature>
<sequence length="604" mass="66696">MPLKDLEEPQFGTNIVEFPFTAKRQKLDSSKSVCTSDPEVYDSEIAPLLAESRSSAIPIYGVSDCRRQEGHDEYERIVWFKKPSPFWLLPPFFIFSLSSGVTIVPHVNLFVSLVCRSHFIQKSAGNLNTAYLDTYDNHMCQTPEIQSTAIKFSLLMTITAGMFGALMSPKLGAWSDRHGRRKPLIINCLGATITELLIIIIATYPMYFDYRWLIIAAFIEGITGSFTAGFAITRAYATDCTVPTKRAVALGYFHASLFSGIALGPLLSAFLVRQTQTIISASYAAAGIRTAYILFVLFAVPESLVEKRQMEAREQHLLRAKFAELKNEESSWWKDALKNINFLSSLRVLYPKGPGSSNALRTNLILLSAIDTILYGVTLCVITVTIYYLGYRFQWNTFDLSIFTFSINVCRVSALILILPTLNYLIHTRHSNHQRSLIGQSSQPDSGCTTSDLWIIRCSILIEAIGFVVYAITKNSSLFVAAGIVGSLGGMAAPTVQSALTRHVSSDQVGKLLGSAGLLHGLAKILFPLLLNLAYAETVAKLPQAVFYVLICCNGTAILLSLKIKTNVHVPIISDATKECSMLLPRSNIPEANNPRRSRSSTLL</sequence>
<dbReference type="GO" id="GO:0022857">
    <property type="term" value="F:transmembrane transporter activity"/>
    <property type="evidence" value="ECO:0007669"/>
    <property type="project" value="InterPro"/>
</dbReference>
<dbReference type="Proteomes" id="UP000053110">
    <property type="component" value="Unassembled WGS sequence"/>
</dbReference>
<accession>A0A061HIX0</accession>
<gene>
    <name evidence="6" type="ORF">BGT96224_4850</name>
    <name evidence="7" type="ORF">BGT96224V2_LOCUS3421</name>
</gene>
<reference evidence="6" key="2">
    <citation type="submission" date="2013-01" db="EMBL/GenBank/DDBJ databases">
        <title>The wheat powdery mildew genome reveals unique evolution of an obligate biotroph.</title>
        <authorList>
            <person name="Oberhaensli S."/>
            <person name="Wicker T."/>
            <person name="Keller B."/>
        </authorList>
    </citation>
    <scope>NUCLEOTIDE SEQUENCE</scope>
    <source>
        <strain evidence="6">96224</strain>
    </source>
</reference>
<dbReference type="HOGENOM" id="CLU_017517_0_0_1"/>
<keyword evidence="3 5" id="KW-1133">Transmembrane helix</keyword>
<feature type="transmembrane region" description="Helical" evidence="5">
    <location>
        <begin position="402"/>
        <end position="426"/>
    </location>
</feature>
<feature type="transmembrane region" description="Helical" evidence="5">
    <location>
        <begin position="184"/>
        <end position="207"/>
    </location>
</feature>
<reference evidence="7" key="3">
    <citation type="submission" date="2018-07" db="EMBL/GenBank/DDBJ databases">
        <authorList>
            <person name="Quirk P.G."/>
            <person name="Krulwich T.A."/>
        </authorList>
    </citation>
    <scope>NUCLEOTIDE SEQUENCE</scope>
    <source>
        <strain evidence="7">96224</strain>
    </source>
</reference>
<dbReference type="EMBL" id="KE375050">
    <property type="protein sequence ID" value="EPQ64801.1"/>
    <property type="molecule type" value="Genomic_DNA"/>
</dbReference>
<dbReference type="SUPFAM" id="SSF103473">
    <property type="entry name" value="MFS general substrate transporter"/>
    <property type="match status" value="1"/>
</dbReference>
<evidence type="ECO:0000256" key="3">
    <source>
        <dbReference type="ARBA" id="ARBA00022989"/>
    </source>
</evidence>
<feature type="transmembrane region" description="Helical" evidence="5">
    <location>
        <begin position="278"/>
        <end position="300"/>
    </location>
</feature>
<keyword evidence="4 5" id="KW-0472">Membrane</keyword>
<organism evidence="7">
    <name type="scientific">Blumeria graminis f. sp. tritici 96224</name>
    <dbReference type="NCBI Taxonomy" id="1268274"/>
    <lineage>
        <taxon>Eukaryota</taxon>
        <taxon>Fungi</taxon>
        <taxon>Dikarya</taxon>
        <taxon>Ascomycota</taxon>
        <taxon>Pezizomycotina</taxon>
        <taxon>Leotiomycetes</taxon>
        <taxon>Erysiphales</taxon>
        <taxon>Erysiphaceae</taxon>
        <taxon>Blumeria</taxon>
    </lineage>
</organism>
<comment type="subcellular location">
    <subcellularLocation>
        <location evidence="1">Membrane</location>
        <topology evidence="1">Multi-pass membrane protein</topology>
    </subcellularLocation>
</comment>
<feature type="transmembrane region" description="Helical" evidence="5">
    <location>
        <begin position="86"/>
        <end position="104"/>
    </location>
</feature>
<evidence type="ECO:0000313" key="6">
    <source>
        <dbReference type="EMBL" id="EPQ64801.1"/>
    </source>
</evidence>
<name>A0A061HIX0_BLUGR</name>
<dbReference type="Gene3D" id="1.20.1250.20">
    <property type="entry name" value="MFS general substrate transporter like domains"/>
    <property type="match status" value="1"/>
</dbReference>
<evidence type="ECO:0000256" key="5">
    <source>
        <dbReference type="SAM" id="Phobius"/>
    </source>
</evidence>